<gene>
    <name evidence="2" type="ORF">ICJ85_02590</name>
</gene>
<name>A0A8J6U6Y3_9FLAO</name>
<dbReference type="AlphaFoldDB" id="A0A8J6U6Y3"/>
<proteinExistence type="predicted"/>
<accession>A0A8J6U6Y3</accession>
<dbReference type="RefSeq" id="WP_188222201.1">
    <property type="nucleotide sequence ID" value="NZ_JACVXD010000001.1"/>
</dbReference>
<dbReference type="EMBL" id="JACVXD010000001">
    <property type="protein sequence ID" value="MBD0822896.1"/>
    <property type="molecule type" value="Genomic_DNA"/>
</dbReference>
<evidence type="ECO:0000313" key="3">
    <source>
        <dbReference type="Proteomes" id="UP000621516"/>
    </source>
</evidence>
<sequence>MQGLEEYMLPCLNKKLFGMECMGCGMQRSLSLLLHGEFIAAFKMYPAIYTLIPLMGIIFLNFIFKIKYANRIITVLAVLSVIIIILSFIIKQTYH</sequence>
<evidence type="ECO:0000313" key="2">
    <source>
        <dbReference type="EMBL" id="MBD0822896.1"/>
    </source>
</evidence>
<feature type="transmembrane region" description="Helical" evidence="1">
    <location>
        <begin position="71"/>
        <end position="90"/>
    </location>
</feature>
<keyword evidence="1" id="KW-1133">Transmembrane helix</keyword>
<comment type="caution">
    <text evidence="2">The sequence shown here is derived from an EMBL/GenBank/DDBJ whole genome shotgun (WGS) entry which is preliminary data.</text>
</comment>
<dbReference type="InterPro" id="IPR021215">
    <property type="entry name" value="DUF2752"/>
</dbReference>
<keyword evidence="1" id="KW-0472">Membrane</keyword>
<reference evidence="2 3" key="1">
    <citation type="journal article" date="2018" name="J. Microbiol.">
        <title>Aestuariibaculum marinum sp. nov., a marine bacterium isolated from seawater in South Korea.</title>
        <authorList>
            <person name="Choi J."/>
            <person name="Lee D."/>
            <person name="Jang J.H."/>
            <person name="Cha S."/>
            <person name="Seo T."/>
        </authorList>
    </citation>
    <scope>NUCLEOTIDE SEQUENCE [LARGE SCALE GENOMIC DNA]</scope>
    <source>
        <strain evidence="2 3">IP7</strain>
    </source>
</reference>
<keyword evidence="1" id="KW-0812">Transmembrane</keyword>
<evidence type="ECO:0000256" key="1">
    <source>
        <dbReference type="SAM" id="Phobius"/>
    </source>
</evidence>
<dbReference type="Proteomes" id="UP000621516">
    <property type="component" value="Unassembled WGS sequence"/>
</dbReference>
<feature type="transmembrane region" description="Helical" evidence="1">
    <location>
        <begin position="44"/>
        <end position="64"/>
    </location>
</feature>
<dbReference type="Pfam" id="PF10825">
    <property type="entry name" value="DUF2752"/>
    <property type="match status" value="1"/>
</dbReference>
<protein>
    <submittedName>
        <fullName evidence="2">DUF2752 domain-containing protein</fullName>
    </submittedName>
</protein>
<keyword evidence="3" id="KW-1185">Reference proteome</keyword>
<organism evidence="2 3">
    <name type="scientific">Aestuariibaculum marinum</name>
    <dbReference type="NCBI Taxonomy" id="2683592"/>
    <lineage>
        <taxon>Bacteria</taxon>
        <taxon>Pseudomonadati</taxon>
        <taxon>Bacteroidota</taxon>
        <taxon>Flavobacteriia</taxon>
        <taxon>Flavobacteriales</taxon>
        <taxon>Flavobacteriaceae</taxon>
    </lineage>
</organism>